<feature type="domain" description="Inner membrane protein YgaP-like transmembrane" evidence="1">
    <location>
        <begin position="1"/>
        <end position="64"/>
    </location>
</feature>
<dbReference type="GeneID" id="96154345"/>
<reference evidence="3" key="1">
    <citation type="submission" date="2019-05" db="EMBL/GenBank/DDBJ databases">
        <title>Complete Genome Sequence and Methylation Pattern of the Halophilic Archaeon Natrinema pallidum BOL6-1.</title>
        <authorList>
            <person name="DasSarma P."/>
            <person name="DasSarma B.P."/>
            <person name="DasSarma S.L."/>
            <person name="Martinez F.L."/>
            <person name="Guzman D."/>
            <person name="Roberts R.J."/>
            <person name="DasSarma S."/>
        </authorList>
    </citation>
    <scope>NUCLEOTIDE SEQUENCE [LARGE SCALE GENOMIC DNA]</scope>
    <source>
        <strain evidence="3">BOL6-1</strain>
    </source>
</reference>
<dbReference type="AlphaFoldDB" id="A0A4P9TAX9"/>
<sequence length="68" mass="7144">MDRNVGGADRIGRVVLAAILLSLGYRHRKHTLGTLAFIAGSDLLATAVIQRCPVNAVLGIDTVETDAS</sequence>
<protein>
    <submittedName>
        <fullName evidence="2">DUF2892 domain-containing protein</fullName>
    </submittedName>
</protein>
<evidence type="ECO:0000313" key="3">
    <source>
        <dbReference type="Proteomes" id="UP000307562"/>
    </source>
</evidence>
<evidence type="ECO:0000259" key="1">
    <source>
        <dbReference type="Pfam" id="PF11127"/>
    </source>
</evidence>
<dbReference type="InterPro" id="IPR021309">
    <property type="entry name" value="YgaP-like_TM"/>
</dbReference>
<evidence type="ECO:0000313" key="2">
    <source>
        <dbReference type="EMBL" id="QCW01768.1"/>
    </source>
</evidence>
<dbReference type="Pfam" id="PF11127">
    <property type="entry name" value="YgaP-like_TM"/>
    <property type="match status" value="1"/>
</dbReference>
<name>A0A4P9TAX9_9EURY</name>
<dbReference type="RefSeq" id="WP_006185057.1">
    <property type="nucleotide sequence ID" value="NZ_CP040637.1"/>
</dbReference>
<dbReference type="Proteomes" id="UP000307562">
    <property type="component" value="Chromosome"/>
</dbReference>
<keyword evidence="3" id="KW-1185">Reference proteome</keyword>
<proteinExistence type="predicted"/>
<organism evidence="2 3">
    <name type="scientific">Natrinema pallidum</name>
    <dbReference type="NCBI Taxonomy" id="69527"/>
    <lineage>
        <taxon>Archaea</taxon>
        <taxon>Methanobacteriati</taxon>
        <taxon>Methanobacteriota</taxon>
        <taxon>Stenosarchaea group</taxon>
        <taxon>Halobacteria</taxon>
        <taxon>Halobacteriales</taxon>
        <taxon>Natrialbaceae</taxon>
        <taxon>Natrinema</taxon>
    </lineage>
</organism>
<dbReference type="KEGG" id="npl:FGF80_00245"/>
<gene>
    <name evidence="2" type="ORF">FGF80_00245</name>
</gene>
<dbReference type="EMBL" id="CP040637">
    <property type="protein sequence ID" value="QCW01768.1"/>
    <property type="molecule type" value="Genomic_DNA"/>
</dbReference>
<accession>A0A4P9TAX9</accession>